<dbReference type="InterPro" id="IPR027417">
    <property type="entry name" value="P-loop_NTPase"/>
</dbReference>
<reference evidence="2 3" key="1">
    <citation type="submission" date="2019-12" db="EMBL/GenBank/DDBJ databases">
        <title>Genomic-based taxomic classification of the family Erythrobacteraceae.</title>
        <authorList>
            <person name="Xu L."/>
        </authorList>
    </citation>
    <scope>NUCLEOTIDE SEQUENCE [LARGE SCALE GENOMIC DNA]</scope>
    <source>
        <strain evidence="2 3">SW-109</strain>
    </source>
</reference>
<evidence type="ECO:0000313" key="3">
    <source>
        <dbReference type="Proteomes" id="UP000471435"/>
    </source>
</evidence>
<dbReference type="PANTHER" id="PTHR43581:SF4">
    <property type="entry name" value="ATP_GTP PHOSPHATASE"/>
    <property type="match status" value="1"/>
</dbReference>
<dbReference type="InterPro" id="IPR051396">
    <property type="entry name" value="Bact_Antivir_Def_Nuclease"/>
</dbReference>
<dbReference type="PANTHER" id="PTHR43581">
    <property type="entry name" value="ATP/GTP PHOSPHATASE"/>
    <property type="match status" value="1"/>
</dbReference>
<evidence type="ECO:0000259" key="1">
    <source>
        <dbReference type="Pfam" id="PF13304"/>
    </source>
</evidence>
<dbReference type="EMBL" id="WTYP01000001">
    <property type="protein sequence ID" value="MXP46304.1"/>
    <property type="molecule type" value="Genomic_DNA"/>
</dbReference>
<dbReference type="Pfam" id="PF13304">
    <property type="entry name" value="AAA_21"/>
    <property type="match status" value="1"/>
</dbReference>
<evidence type="ECO:0000313" key="2">
    <source>
        <dbReference type="EMBL" id="MXP46304.1"/>
    </source>
</evidence>
<feature type="domain" description="ATPase AAA-type core" evidence="1">
    <location>
        <begin position="28"/>
        <end position="332"/>
    </location>
</feature>
<gene>
    <name evidence="2" type="ORF">GRI43_02705</name>
</gene>
<dbReference type="GO" id="GO:0016887">
    <property type="term" value="F:ATP hydrolysis activity"/>
    <property type="evidence" value="ECO:0007669"/>
    <property type="project" value="InterPro"/>
</dbReference>
<keyword evidence="3" id="KW-1185">Reference proteome</keyword>
<comment type="caution">
    <text evidence="2">The sequence shown here is derived from an EMBL/GenBank/DDBJ whole genome shotgun (WGS) entry which is preliminary data.</text>
</comment>
<sequence length="560" mass="63517">MQVKSISARNFKTLVDFKFEIGPGYSAISGMNNCGKTSVFRIIEYFLKSGANDGFPYNSENSIKYDRDFTQWADAGESIDVSIDLLISKSDDSEIFGFVERFSDDVGEKESIELKSRAVFSKDETVKLSCYIDGVPQDERGSDEIVKKLRATNNLTIHNSTKNEKGFYFVGDSFVEILEAHFSIDDRKSIAAAQKNLQNRVRKAAKQHKAELDKLLGKTKDRIHVELTALGGEKLSKFPLQMKLSDKVSEVALQEWGAGTQNRTRVFMSILDAQHSKETASDTNKSTPIFLVEEPESFLHPSAQAEFGQILNDLADEFGLQIVATTHSPYMLNQSDPRANFLLERRLFRRMPRETILVKSDDEDWMAPFAENLGVIKSEFHDWKQAFSASSSEVILVEGDIDKEYFELFRDNYPNIYKIPDKVEIVPYEGKDALKNTALLRFMINKFRRVFITFDLDAEKELSSSLLRLGLTQGSDFMPVGQKRAGCECIEGLLPDALKVSVNAINVDDVNAMMSGDHKVRKNARQKLKRAYLEYLRHHPQEEKDLVGFKVFFAKVAKAF</sequence>
<proteinExistence type="predicted"/>
<protein>
    <submittedName>
        <fullName evidence="2">AAA family ATPase</fullName>
    </submittedName>
</protein>
<dbReference type="Gene3D" id="3.40.50.300">
    <property type="entry name" value="P-loop containing nucleotide triphosphate hydrolases"/>
    <property type="match status" value="1"/>
</dbReference>
<dbReference type="RefSeq" id="WP_160729553.1">
    <property type="nucleotide sequence ID" value="NZ_WTYP01000001.1"/>
</dbReference>
<dbReference type="GO" id="GO:0005524">
    <property type="term" value="F:ATP binding"/>
    <property type="evidence" value="ECO:0007669"/>
    <property type="project" value="InterPro"/>
</dbReference>
<dbReference type="OrthoDB" id="9816534at2"/>
<dbReference type="AlphaFoldDB" id="A0A6I4V1P7"/>
<dbReference type="InterPro" id="IPR003959">
    <property type="entry name" value="ATPase_AAA_core"/>
</dbReference>
<dbReference type="Proteomes" id="UP000471435">
    <property type="component" value="Unassembled WGS sequence"/>
</dbReference>
<dbReference type="SUPFAM" id="SSF52540">
    <property type="entry name" value="P-loop containing nucleoside triphosphate hydrolases"/>
    <property type="match status" value="1"/>
</dbReference>
<accession>A0A6I4V1P7</accession>
<organism evidence="2 3">
    <name type="scientific">Pontixanthobacter luteolus</name>
    <dbReference type="NCBI Taxonomy" id="295089"/>
    <lineage>
        <taxon>Bacteria</taxon>
        <taxon>Pseudomonadati</taxon>
        <taxon>Pseudomonadota</taxon>
        <taxon>Alphaproteobacteria</taxon>
        <taxon>Sphingomonadales</taxon>
        <taxon>Erythrobacteraceae</taxon>
        <taxon>Pontixanthobacter</taxon>
    </lineage>
</organism>
<name>A0A6I4V1P7_9SPHN</name>